<proteinExistence type="predicted"/>
<dbReference type="GeneID" id="106165317"/>
<accession>A0A1S3IM11</accession>
<dbReference type="Proteomes" id="UP000085678">
    <property type="component" value="Unplaced"/>
</dbReference>
<dbReference type="PROSITE" id="PS50222">
    <property type="entry name" value="EF_HAND_2"/>
    <property type="match status" value="1"/>
</dbReference>
<dbReference type="RefSeq" id="XP_013398942.1">
    <property type="nucleotide sequence ID" value="XM_013543488.1"/>
</dbReference>
<dbReference type="AlphaFoldDB" id="A0A1S3IM11"/>
<keyword evidence="1" id="KW-0106">Calcium</keyword>
<keyword evidence="2" id="KW-0732">Signal</keyword>
<sequence length="125" mass="13524">MTAFANFVLVSLCLAALIQQAESVCCGAKFKYLGGNICADCTKATPYCSYGKCNIFGCACASSCREDCGSEITDVKKSGWFATLKYTVTCHCKNGKRAANDVVFDDMDANDDGKIDHQEFNPDLQ</sequence>
<protein>
    <submittedName>
        <fullName evidence="5 6">Uncharacterized protein LOC106165317 isoform X1</fullName>
    </submittedName>
    <submittedName>
        <fullName evidence="7">Uncharacterized protein LOC106165317 isoform X3</fullName>
    </submittedName>
</protein>
<keyword evidence="4" id="KW-1185">Reference proteome</keyword>
<dbReference type="InterPro" id="IPR011992">
    <property type="entry name" value="EF-hand-dom_pair"/>
</dbReference>
<evidence type="ECO:0000256" key="1">
    <source>
        <dbReference type="ARBA" id="ARBA00022837"/>
    </source>
</evidence>
<feature type="domain" description="EF-hand" evidence="3">
    <location>
        <begin position="95"/>
        <end position="125"/>
    </location>
</feature>
<feature type="signal peptide" evidence="2">
    <location>
        <begin position="1"/>
        <end position="23"/>
    </location>
</feature>
<evidence type="ECO:0000313" key="6">
    <source>
        <dbReference type="RefSeq" id="XP_013398941.1"/>
    </source>
</evidence>
<evidence type="ECO:0000313" key="4">
    <source>
        <dbReference type="Proteomes" id="UP000085678"/>
    </source>
</evidence>
<dbReference type="RefSeq" id="XP_013398941.1">
    <property type="nucleotide sequence ID" value="XM_013543487.2"/>
</dbReference>
<name>A0A1S3IM11_LINAN</name>
<evidence type="ECO:0000259" key="3">
    <source>
        <dbReference type="PROSITE" id="PS50222"/>
    </source>
</evidence>
<dbReference type="InterPro" id="IPR002048">
    <property type="entry name" value="EF_hand_dom"/>
</dbReference>
<dbReference type="GO" id="GO:0005509">
    <property type="term" value="F:calcium ion binding"/>
    <property type="evidence" value="ECO:0007669"/>
    <property type="project" value="InterPro"/>
</dbReference>
<feature type="chain" id="PRO_5014545838" evidence="2">
    <location>
        <begin position="24"/>
        <end position="125"/>
    </location>
</feature>
<organism evidence="4 6">
    <name type="scientific">Lingula anatina</name>
    <name type="common">Brachiopod</name>
    <name type="synonym">Lingula unguis</name>
    <dbReference type="NCBI Taxonomy" id="7574"/>
    <lineage>
        <taxon>Eukaryota</taxon>
        <taxon>Metazoa</taxon>
        <taxon>Spiralia</taxon>
        <taxon>Lophotrochozoa</taxon>
        <taxon>Brachiopoda</taxon>
        <taxon>Linguliformea</taxon>
        <taxon>Lingulata</taxon>
        <taxon>Lingulida</taxon>
        <taxon>Linguloidea</taxon>
        <taxon>Lingulidae</taxon>
        <taxon>Lingula</taxon>
    </lineage>
</organism>
<evidence type="ECO:0000313" key="7">
    <source>
        <dbReference type="RefSeq" id="XP_013398942.1"/>
    </source>
</evidence>
<evidence type="ECO:0000256" key="2">
    <source>
        <dbReference type="SAM" id="SignalP"/>
    </source>
</evidence>
<dbReference type="KEGG" id="lak:106165317"/>
<dbReference type="Gene3D" id="3.30.70.2800">
    <property type="match status" value="1"/>
</dbReference>
<reference evidence="5 6" key="1">
    <citation type="submission" date="2025-04" db="UniProtKB">
        <authorList>
            <consortium name="RefSeq"/>
        </authorList>
    </citation>
    <scope>IDENTIFICATION</scope>
    <source>
        <tissue evidence="5 6">Gonads</tissue>
    </source>
</reference>
<dbReference type="PROSITE" id="PS00018">
    <property type="entry name" value="EF_HAND_1"/>
    <property type="match status" value="1"/>
</dbReference>
<dbReference type="RefSeq" id="XP_013398937.1">
    <property type="nucleotide sequence ID" value="XM_013543483.2"/>
</dbReference>
<dbReference type="SUPFAM" id="SSF47473">
    <property type="entry name" value="EF-hand"/>
    <property type="match status" value="1"/>
</dbReference>
<dbReference type="InterPro" id="IPR018247">
    <property type="entry name" value="EF_Hand_1_Ca_BS"/>
</dbReference>
<gene>
    <name evidence="5 6 7" type="primary">LOC106165317</name>
</gene>
<evidence type="ECO:0000313" key="5">
    <source>
        <dbReference type="RefSeq" id="XP_013398937.1"/>
    </source>
</evidence>